<dbReference type="InterPro" id="IPR013549">
    <property type="entry name" value="DUF1731"/>
</dbReference>
<accession>A0A5B1L8S1</accession>
<dbReference type="Pfam" id="PF01370">
    <property type="entry name" value="Epimerase"/>
    <property type="match status" value="1"/>
</dbReference>
<keyword evidence="5" id="KW-1185">Reference proteome</keyword>
<evidence type="ECO:0000259" key="2">
    <source>
        <dbReference type="Pfam" id="PF01370"/>
    </source>
</evidence>
<evidence type="ECO:0000313" key="4">
    <source>
        <dbReference type="EMBL" id="KAA1416985.1"/>
    </source>
</evidence>
<dbReference type="InterPro" id="IPR001509">
    <property type="entry name" value="Epimerase_deHydtase"/>
</dbReference>
<evidence type="ECO:0000259" key="3">
    <source>
        <dbReference type="Pfam" id="PF08338"/>
    </source>
</evidence>
<dbReference type="PANTHER" id="PTHR11092">
    <property type="entry name" value="SUGAR NUCLEOTIDE EPIMERASE RELATED"/>
    <property type="match status" value="1"/>
</dbReference>
<protein>
    <submittedName>
        <fullName evidence="4">TIGR01777 family protein</fullName>
    </submittedName>
</protein>
<dbReference type="RefSeq" id="WP_149729655.1">
    <property type="nucleotide sequence ID" value="NZ_VUJV01000006.1"/>
</dbReference>
<dbReference type="InterPro" id="IPR010099">
    <property type="entry name" value="SDR39U1"/>
</dbReference>
<gene>
    <name evidence="4" type="ORF">F0U44_17545</name>
</gene>
<sequence length="299" mass="31674">MGALTIVMAGGSGFLGTHLRTELEQRGHQVTALVRRPTQQPDESPWDPYSDQVDRELVAAADVVINLAGSPTLGNPHSKKWSQSLHDSRVRTTAVLAEAIAAAPQPPLFLAGNAIAWYGDHGATTLTEDADTRGHSLMTNVCRDWQAAARPAVDAGARVAYLRTTPVMDKSSAPLQQLRLLFKAGLGGKLGNGRQYMPMISLRDWVGAVAYLAEHPTADGPVNLCCVETPTNAEFTRALADALHRPAFAAVPGPFIKAAAGRVSTELLGSLNTRPQALLDLGYQFADPDVAAVLASGLA</sequence>
<dbReference type="AlphaFoldDB" id="A0A5B1L8S1"/>
<organism evidence="4 5">
    <name type="scientific">Nocardioides humilatus</name>
    <dbReference type="NCBI Taxonomy" id="2607660"/>
    <lineage>
        <taxon>Bacteria</taxon>
        <taxon>Bacillati</taxon>
        <taxon>Actinomycetota</taxon>
        <taxon>Actinomycetes</taxon>
        <taxon>Propionibacteriales</taxon>
        <taxon>Nocardioidaceae</taxon>
        <taxon>Nocardioides</taxon>
    </lineage>
</organism>
<feature type="domain" description="DUF1731" evidence="3">
    <location>
        <begin position="251"/>
        <end position="295"/>
    </location>
</feature>
<dbReference type="NCBIfam" id="TIGR01777">
    <property type="entry name" value="yfcH"/>
    <property type="match status" value="1"/>
</dbReference>
<dbReference type="Pfam" id="PF08338">
    <property type="entry name" value="DUF1731"/>
    <property type="match status" value="1"/>
</dbReference>
<dbReference type="Proteomes" id="UP000325003">
    <property type="component" value="Unassembled WGS sequence"/>
</dbReference>
<reference evidence="4 5" key="2">
    <citation type="submission" date="2019-09" db="EMBL/GenBank/DDBJ databases">
        <authorList>
            <person name="Jin C."/>
        </authorList>
    </citation>
    <scope>NUCLEOTIDE SEQUENCE [LARGE SCALE GENOMIC DNA]</scope>
    <source>
        <strain evidence="4 5">BN130099</strain>
    </source>
</reference>
<dbReference type="SUPFAM" id="SSF51735">
    <property type="entry name" value="NAD(P)-binding Rossmann-fold domains"/>
    <property type="match status" value="1"/>
</dbReference>
<proteinExistence type="inferred from homology"/>
<reference evidence="4 5" key="1">
    <citation type="submission" date="2019-09" db="EMBL/GenBank/DDBJ databases">
        <title>Nocardioides panacisoli sp. nov., isolated from the soil of a ginseng field.</title>
        <authorList>
            <person name="Cho C."/>
        </authorList>
    </citation>
    <scope>NUCLEOTIDE SEQUENCE [LARGE SCALE GENOMIC DNA]</scope>
    <source>
        <strain evidence="4 5">BN130099</strain>
    </source>
</reference>
<evidence type="ECO:0000313" key="5">
    <source>
        <dbReference type="Proteomes" id="UP000325003"/>
    </source>
</evidence>
<dbReference type="Gene3D" id="3.40.50.720">
    <property type="entry name" value="NAD(P)-binding Rossmann-like Domain"/>
    <property type="match status" value="1"/>
</dbReference>
<dbReference type="EMBL" id="VUJV01000006">
    <property type="protein sequence ID" value="KAA1416985.1"/>
    <property type="molecule type" value="Genomic_DNA"/>
</dbReference>
<comment type="similarity">
    <text evidence="1">Belongs to the NAD(P)-dependent epimerase/dehydratase family. SDR39U1 subfamily.</text>
</comment>
<evidence type="ECO:0000256" key="1">
    <source>
        <dbReference type="ARBA" id="ARBA00009353"/>
    </source>
</evidence>
<name>A0A5B1L8S1_9ACTN</name>
<dbReference type="PANTHER" id="PTHR11092:SF0">
    <property type="entry name" value="EPIMERASE FAMILY PROTEIN SDR39U1"/>
    <property type="match status" value="1"/>
</dbReference>
<dbReference type="InterPro" id="IPR036291">
    <property type="entry name" value="NAD(P)-bd_dom_sf"/>
</dbReference>
<comment type="caution">
    <text evidence="4">The sequence shown here is derived from an EMBL/GenBank/DDBJ whole genome shotgun (WGS) entry which is preliminary data.</text>
</comment>
<feature type="domain" description="NAD-dependent epimerase/dehydratase" evidence="2">
    <location>
        <begin position="6"/>
        <end position="219"/>
    </location>
</feature>